<dbReference type="Proteomes" id="UP000823921">
    <property type="component" value="Unassembled WGS sequence"/>
</dbReference>
<reference evidence="1" key="1">
    <citation type="journal article" date="2021" name="PeerJ">
        <title>Extensive microbial diversity within the chicken gut microbiome revealed by metagenomics and culture.</title>
        <authorList>
            <person name="Gilroy R."/>
            <person name="Ravi A."/>
            <person name="Getino M."/>
            <person name="Pursley I."/>
            <person name="Horton D.L."/>
            <person name="Alikhan N.F."/>
            <person name="Baker D."/>
            <person name="Gharbi K."/>
            <person name="Hall N."/>
            <person name="Watson M."/>
            <person name="Adriaenssens E.M."/>
            <person name="Foster-Nyarko E."/>
            <person name="Jarju S."/>
            <person name="Secka A."/>
            <person name="Antonio M."/>
            <person name="Oren A."/>
            <person name="Chaudhuri R.R."/>
            <person name="La Ragione R."/>
            <person name="Hildebrand F."/>
            <person name="Pallen M.J."/>
        </authorList>
    </citation>
    <scope>NUCLEOTIDE SEQUENCE</scope>
    <source>
        <strain evidence="1">CHK192-8294</strain>
    </source>
</reference>
<organism evidence="1 2">
    <name type="scientific">Candidatus Flavonifractor intestinigallinarum</name>
    <dbReference type="NCBI Taxonomy" id="2838586"/>
    <lineage>
        <taxon>Bacteria</taxon>
        <taxon>Bacillati</taxon>
        <taxon>Bacillota</taxon>
        <taxon>Clostridia</taxon>
        <taxon>Eubacteriales</taxon>
        <taxon>Oscillospiraceae</taxon>
        <taxon>Flavonifractor</taxon>
    </lineage>
</organism>
<protein>
    <submittedName>
        <fullName evidence="1">Uncharacterized protein</fullName>
    </submittedName>
</protein>
<sequence length="289" mass="32973">MFGYVRPWRDELKVRENRDYEALYCGVCHALGKRHGFTARMFLNYDFTFLAMLLDGAKPEPASRRCPARLWCRKKSCVLSAGVDAAADAGTILSYWKLRDTVADSGFWKGLPARLLSRLLGRGYRKAAAARPDFDGAVRQCLRELQELEGERCPSIDRTADTFARLLTAAAPPSGDRARDRAMEQLLYHIGRWIYLVDAWDDLEEDRRIGAYNPILIRFDGRPEEGRETMRTTLRHSLNLARSAMALLELGHWQGTVENILYLGLPAVEELVFTGQWKAANHTDRRKHT</sequence>
<name>A0A9D2MMV5_9FIRM</name>
<gene>
    <name evidence="1" type="ORF">H9712_10155</name>
</gene>
<proteinExistence type="predicted"/>
<dbReference type="Pfam" id="PF18937">
    <property type="entry name" value="DUF5685"/>
    <property type="match status" value="1"/>
</dbReference>
<comment type="caution">
    <text evidence="1">The sequence shown here is derived from an EMBL/GenBank/DDBJ whole genome shotgun (WGS) entry which is preliminary data.</text>
</comment>
<evidence type="ECO:0000313" key="1">
    <source>
        <dbReference type="EMBL" id="HJB81341.1"/>
    </source>
</evidence>
<dbReference type="EMBL" id="DWXO01000094">
    <property type="protein sequence ID" value="HJB81341.1"/>
    <property type="molecule type" value="Genomic_DNA"/>
</dbReference>
<dbReference type="InterPro" id="IPR043740">
    <property type="entry name" value="DUF5685"/>
</dbReference>
<evidence type="ECO:0000313" key="2">
    <source>
        <dbReference type="Proteomes" id="UP000823921"/>
    </source>
</evidence>
<accession>A0A9D2MMV5</accession>
<reference evidence="1" key="2">
    <citation type="submission" date="2021-04" db="EMBL/GenBank/DDBJ databases">
        <authorList>
            <person name="Gilroy R."/>
        </authorList>
    </citation>
    <scope>NUCLEOTIDE SEQUENCE</scope>
    <source>
        <strain evidence="1">CHK192-8294</strain>
    </source>
</reference>
<dbReference type="AlphaFoldDB" id="A0A9D2MMV5"/>